<dbReference type="Gene3D" id="3.40.50.300">
    <property type="entry name" value="P-loop containing nucleotide triphosphate hydrolases"/>
    <property type="match status" value="1"/>
</dbReference>
<dbReference type="PROSITE" id="PS50162">
    <property type="entry name" value="RECA_2"/>
    <property type="match status" value="1"/>
</dbReference>
<proteinExistence type="predicted"/>
<feature type="domain" description="RecA family profile 1" evidence="2">
    <location>
        <begin position="23"/>
        <end position="203"/>
    </location>
</feature>
<accession>A0AAV4LZ86</accession>
<dbReference type="GO" id="GO:0090656">
    <property type="term" value="P:t-circle formation"/>
    <property type="evidence" value="ECO:0007669"/>
    <property type="project" value="TreeGrafter"/>
</dbReference>
<evidence type="ECO:0000313" key="3">
    <source>
        <dbReference type="EMBL" id="GIX65245.1"/>
    </source>
</evidence>
<dbReference type="InterPro" id="IPR020588">
    <property type="entry name" value="RecA_ATP-bd"/>
</dbReference>
<evidence type="ECO:0000256" key="1">
    <source>
        <dbReference type="SAM" id="MobiDB-lite"/>
    </source>
</evidence>
<dbReference type="PANTHER" id="PTHR46487">
    <property type="entry name" value="DNA REPAIR PROTEIN XRCC3"/>
    <property type="match status" value="1"/>
</dbReference>
<comment type="caution">
    <text evidence="3">The sequence shown here is derived from an EMBL/GenBank/DDBJ whole genome shotgun (WGS) entry which is preliminary data.</text>
</comment>
<evidence type="ECO:0000313" key="4">
    <source>
        <dbReference type="Proteomes" id="UP001497744"/>
    </source>
</evidence>
<dbReference type="InterPro" id="IPR027417">
    <property type="entry name" value="P-loop_NTPase"/>
</dbReference>
<dbReference type="GO" id="GO:0140664">
    <property type="term" value="F:ATP-dependent DNA damage sensor activity"/>
    <property type="evidence" value="ECO:0007669"/>
    <property type="project" value="InterPro"/>
</dbReference>
<organism evidence="3 4">
    <name type="scientific">Babesia caballi</name>
    <dbReference type="NCBI Taxonomy" id="5871"/>
    <lineage>
        <taxon>Eukaryota</taxon>
        <taxon>Sar</taxon>
        <taxon>Alveolata</taxon>
        <taxon>Apicomplexa</taxon>
        <taxon>Aconoidasida</taxon>
        <taxon>Piroplasmida</taxon>
        <taxon>Babesiidae</taxon>
        <taxon>Babesia</taxon>
    </lineage>
</organism>
<dbReference type="GO" id="GO:0071140">
    <property type="term" value="P:resolution of mitotic recombination intermediates"/>
    <property type="evidence" value="ECO:0007669"/>
    <property type="project" value="TreeGrafter"/>
</dbReference>
<dbReference type="GO" id="GO:0045003">
    <property type="term" value="P:double-strand break repair via synthesis-dependent strand annealing"/>
    <property type="evidence" value="ECO:0007669"/>
    <property type="project" value="TreeGrafter"/>
</dbReference>
<feature type="region of interest" description="Disordered" evidence="1">
    <location>
        <begin position="224"/>
        <end position="255"/>
    </location>
</feature>
<gene>
    <name evidence="3" type="ORF">BcabD6B2_46800</name>
</gene>
<feature type="compositionally biased region" description="Low complexity" evidence="1">
    <location>
        <begin position="224"/>
        <end position="234"/>
    </location>
</feature>
<keyword evidence="4" id="KW-1185">Reference proteome</keyword>
<dbReference type="GO" id="GO:0000722">
    <property type="term" value="P:telomere maintenance via recombination"/>
    <property type="evidence" value="ECO:0007669"/>
    <property type="project" value="TreeGrafter"/>
</dbReference>
<dbReference type="RefSeq" id="XP_067717314.1">
    <property type="nucleotide sequence ID" value="XM_067861213.1"/>
</dbReference>
<evidence type="ECO:0000259" key="2">
    <source>
        <dbReference type="PROSITE" id="PS50162"/>
    </source>
</evidence>
<dbReference type="SUPFAM" id="SSF52540">
    <property type="entry name" value="P-loop containing nucleoside triphosphate hydrolases"/>
    <property type="match status" value="1"/>
</dbReference>
<sequence>MSASVNFARSIDDIWLTAGTAAISNRVEFGVPTIDKVFGGGIFCGKVTEVYGAAGSGKTQLALTLVAQELITTHLEGIDGVLIYLHTTGTFPIARLCEIIVEPGVPYTTPTCLILTKELIMKLSNICNGIDERRKIRLVVIDSIASVFRPSLHTKGFVSRIAKFAYAANSSVDSCIASLYQVAYLLKVLAFQKDAAVLVLNEVTSASDGAVMAIGGPSTNVRATATATNEATGEARPRRRLDRVSKLPGTATKQE</sequence>
<name>A0AAV4LZ86_BABCB</name>
<dbReference type="PANTHER" id="PTHR46487:SF1">
    <property type="entry name" value="DNA REPAIR PROTEIN XRCC3"/>
    <property type="match status" value="1"/>
</dbReference>
<dbReference type="GO" id="GO:0000400">
    <property type="term" value="F:four-way junction DNA binding"/>
    <property type="evidence" value="ECO:0007669"/>
    <property type="project" value="TreeGrafter"/>
</dbReference>
<dbReference type="InterPro" id="IPR013632">
    <property type="entry name" value="Rad51_C"/>
</dbReference>
<dbReference type="GeneID" id="94196726"/>
<dbReference type="Pfam" id="PF08423">
    <property type="entry name" value="Rad51"/>
    <property type="match status" value="1"/>
</dbReference>
<dbReference type="GO" id="GO:0005524">
    <property type="term" value="F:ATP binding"/>
    <property type="evidence" value="ECO:0007669"/>
    <property type="project" value="InterPro"/>
</dbReference>
<dbReference type="GO" id="GO:0033065">
    <property type="term" value="C:Rad51C-XRCC3 complex"/>
    <property type="evidence" value="ECO:0007669"/>
    <property type="project" value="TreeGrafter"/>
</dbReference>
<dbReference type="AlphaFoldDB" id="A0AAV4LZ86"/>
<dbReference type="EMBL" id="BPLF01000004">
    <property type="protein sequence ID" value="GIX65245.1"/>
    <property type="molecule type" value="Genomic_DNA"/>
</dbReference>
<dbReference type="Proteomes" id="UP001497744">
    <property type="component" value="Unassembled WGS sequence"/>
</dbReference>
<dbReference type="GO" id="GO:0005657">
    <property type="term" value="C:replication fork"/>
    <property type="evidence" value="ECO:0007669"/>
    <property type="project" value="TreeGrafter"/>
</dbReference>
<protein>
    <submittedName>
        <fullName evidence="3">DNA repair protein XRCC3 homolog</fullName>
    </submittedName>
</protein>
<reference evidence="3 4" key="1">
    <citation type="submission" date="2021-06" db="EMBL/GenBank/DDBJ databases">
        <title>Genome sequence of Babesia caballi.</title>
        <authorList>
            <person name="Yamagishi J."/>
            <person name="Kidaka T."/>
            <person name="Ochi A."/>
        </authorList>
    </citation>
    <scope>NUCLEOTIDE SEQUENCE [LARGE SCALE GENOMIC DNA]</scope>
    <source>
        <strain evidence="3">USDA-D6B2</strain>
    </source>
</reference>